<evidence type="ECO:0000256" key="1">
    <source>
        <dbReference type="SAM" id="MobiDB-lite"/>
    </source>
</evidence>
<gene>
    <name evidence="2" type="ORF">CcCBS67573_g03371</name>
</gene>
<proteinExistence type="predicted"/>
<feature type="region of interest" description="Disordered" evidence="1">
    <location>
        <begin position="1"/>
        <end position="20"/>
    </location>
</feature>
<comment type="caution">
    <text evidence="2">The sequence shown here is derived from an EMBL/GenBank/DDBJ whole genome shotgun (WGS) entry which is preliminary data.</text>
</comment>
<name>A0A507FIX5_9FUNG</name>
<reference evidence="2 3" key="1">
    <citation type="journal article" date="2019" name="Sci. Rep.">
        <title>Comparative genomics of chytrid fungi reveal insights into the obligate biotrophic and pathogenic lifestyle of Synchytrium endobioticum.</title>
        <authorList>
            <person name="van de Vossenberg B.T.L.H."/>
            <person name="Warris S."/>
            <person name="Nguyen H.D.T."/>
            <person name="van Gent-Pelzer M.P.E."/>
            <person name="Joly D.L."/>
            <person name="van de Geest H.C."/>
            <person name="Bonants P.J.M."/>
            <person name="Smith D.S."/>
            <person name="Levesque C.A."/>
            <person name="van der Lee T.A.J."/>
        </authorList>
    </citation>
    <scope>NUCLEOTIDE SEQUENCE [LARGE SCALE GENOMIC DNA]</scope>
    <source>
        <strain evidence="2 3">CBS 675.73</strain>
    </source>
</reference>
<dbReference type="AlphaFoldDB" id="A0A507FIX5"/>
<protein>
    <submittedName>
        <fullName evidence="2">Uncharacterized protein</fullName>
    </submittedName>
</protein>
<keyword evidence="3" id="KW-1185">Reference proteome</keyword>
<dbReference type="Proteomes" id="UP000320333">
    <property type="component" value="Unassembled WGS sequence"/>
</dbReference>
<evidence type="ECO:0000313" key="3">
    <source>
        <dbReference type="Proteomes" id="UP000320333"/>
    </source>
</evidence>
<dbReference type="EMBL" id="QEAP01000084">
    <property type="protein sequence ID" value="TPX75338.1"/>
    <property type="molecule type" value="Genomic_DNA"/>
</dbReference>
<organism evidence="2 3">
    <name type="scientific">Chytriomyces confervae</name>
    <dbReference type="NCBI Taxonomy" id="246404"/>
    <lineage>
        <taxon>Eukaryota</taxon>
        <taxon>Fungi</taxon>
        <taxon>Fungi incertae sedis</taxon>
        <taxon>Chytridiomycota</taxon>
        <taxon>Chytridiomycota incertae sedis</taxon>
        <taxon>Chytridiomycetes</taxon>
        <taxon>Chytridiales</taxon>
        <taxon>Chytriomycetaceae</taxon>
        <taxon>Chytriomyces</taxon>
    </lineage>
</organism>
<accession>A0A507FIX5</accession>
<sequence>MVTSKRRQKETRPAIQRPMQRLPHLLQLQRDRHLARHYNLSRLSIPRIHPPQRPLRMPYYTSLP</sequence>
<evidence type="ECO:0000313" key="2">
    <source>
        <dbReference type="EMBL" id="TPX75338.1"/>
    </source>
</evidence>